<dbReference type="InterPro" id="IPR029046">
    <property type="entry name" value="LolA/LolB/LppX"/>
</dbReference>
<evidence type="ECO:0000313" key="1">
    <source>
        <dbReference type="EMBL" id="NMP22395.1"/>
    </source>
</evidence>
<dbReference type="Gene3D" id="2.50.20.10">
    <property type="entry name" value="Lipoprotein localisation LolA/LolB/LppX"/>
    <property type="match status" value="1"/>
</dbReference>
<name>A0A7Y0L4S5_9FIRM</name>
<proteinExistence type="predicted"/>
<dbReference type="RefSeq" id="WP_169098667.1">
    <property type="nucleotide sequence ID" value="NZ_JABBVZ010000022.1"/>
</dbReference>
<organism evidence="1 2">
    <name type="scientific">Sulfobacillus harzensis</name>
    <dbReference type="NCBI Taxonomy" id="2729629"/>
    <lineage>
        <taxon>Bacteria</taxon>
        <taxon>Bacillati</taxon>
        <taxon>Bacillota</taxon>
        <taxon>Clostridia</taxon>
        <taxon>Eubacteriales</taxon>
        <taxon>Clostridiales Family XVII. Incertae Sedis</taxon>
        <taxon>Sulfobacillus</taxon>
    </lineage>
</organism>
<sequence length="360" mass="39374">MDRKKWYAIAVLAGGAAALTIYLAPYAEARQSLAPLGVNAILTKSWSSMEKVSFGETLSYQNSLLPPGTNLAGLFNLPLPGVSVTTINLYQNAPTSWRLEELNQGGTVVGVLARSHNALVTYRSASNERTMNHLPSFLRSPWSVWQIPEPTVWQKEWVGRASRTRVAGVPAYQVTLTPKNHKTLWGTITYWFQGQYFVPLGVQVTDRRGDTVFEAKATIYTQGAPGASARPPSAGRLVDWRPTPALANLSHTLSGPKVPFTFPPQLGSLVRVSQRRAGGNALAVYGTGPGRVVVLITVARPFHGKDASRILKPVAGDPGFRGVTDGVFSVVTFRRHQHEITLIGSRSQSQLARWAKEEWH</sequence>
<accession>A0A7Y0L4S5</accession>
<gene>
    <name evidence="1" type="ORF">HIJ39_08525</name>
</gene>
<protein>
    <recommendedName>
        <fullName evidence="3">MucB/RseB N-terminal domain-containing protein</fullName>
    </recommendedName>
</protein>
<evidence type="ECO:0000313" key="2">
    <source>
        <dbReference type="Proteomes" id="UP000533476"/>
    </source>
</evidence>
<evidence type="ECO:0008006" key="3">
    <source>
        <dbReference type="Google" id="ProtNLM"/>
    </source>
</evidence>
<keyword evidence="2" id="KW-1185">Reference proteome</keyword>
<dbReference type="SUPFAM" id="SSF89392">
    <property type="entry name" value="Prokaryotic lipoproteins and lipoprotein localization factors"/>
    <property type="match status" value="1"/>
</dbReference>
<dbReference type="Proteomes" id="UP000533476">
    <property type="component" value="Unassembled WGS sequence"/>
</dbReference>
<dbReference type="EMBL" id="JABBVZ010000022">
    <property type="protein sequence ID" value="NMP22395.1"/>
    <property type="molecule type" value="Genomic_DNA"/>
</dbReference>
<dbReference type="AlphaFoldDB" id="A0A7Y0L4S5"/>
<reference evidence="1 2" key="1">
    <citation type="submission" date="2020-04" db="EMBL/GenBank/DDBJ databases">
        <authorList>
            <person name="Zhang R."/>
            <person name="Schippers A."/>
        </authorList>
    </citation>
    <scope>NUCLEOTIDE SEQUENCE [LARGE SCALE GENOMIC DNA]</scope>
    <source>
        <strain evidence="1 2">DSM 109850</strain>
    </source>
</reference>
<comment type="caution">
    <text evidence="1">The sequence shown here is derived from an EMBL/GenBank/DDBJ whole genome shotgun (WGS) entry which is preliminary data.</text>
</comment>